<dbReference type="KEGG" id="spii:G7077_06145"/>
<feature type="chain" id="PRO_5026166994" evidence="2">
    <location>
        <begin position="20"/>
        <end position="225"/>
    </location>
</feature>
<protein>
    <submittedName>
        <fullName evidence="3">Uncharacterized protein</fullName>
    </submittedName>
</protein>
<evidence type="ECO:0000313" key="4">
    <source>
        <dbReference type="Proteomes" id="UP000503222"/>
    </source>
</evidence>
<organism evidence="3 4">
    <name type="scientific">Sphingomonas piscis</name>
    <dbReference type="NCBI Taxonomy" id="2714943"/>
    <lineage>
        <taxon>Bacteria</taxon>
        <taxon>Pseudomonadati</taxon>
        <taxon>Pseudomonadota</taxon>
        <taxon>Alphaproteobacteria</taxon>
        <taxon>Sphingomonadales</taxon>
        <taxon>Sphingomonadaceae</taxon>
        <taxon>Sphingomonas</taxon>
    </lineage>
</organism>
<gene>
    <name evidence="3" type="ORF">G7077_06145</name>
</gene>
<dbReference type="PROSITE" id="PS50005">
    <property type="entry name" value="TPR"/>
    <property type="match status" value="1"/>
</dbReference>
<dbReference type="InterPro" id="IPR019734">
    <property type="entry name" value="TPR_rpt"/>
</dbReference>
<keyword evidence="1" id="KW-0802">TPR repeat</keyword>
<dbReference type="Gene3D" id="1.25.40.10">
    <property type="entry name" value="Tetratricopeptide repeat domain"/>
    <property type="match status" value="1"/>
</dbReference>
<reference evidence="3 4" key="1">
    <citation type="submission" date="2020-03" db="EMBL/GenBank/DDBJ databases">
        <title>Sphingomonas sp. nov., isolated from fish.</title>
        <authorList>
            <person name="Hyun D.-W."/>
            <person name="Bae J.-W."/>
        </authorList>
    </citation>
    <scope>NUCLEOTIDE SEQUENCE [LARGE SCALE GENOMIC DNA]</scope>
    <source>
        <strain evidence="3 4">HDW15B</strain>
    </source>
</reference>
<sequence length="225" mass="23601">MMFLLAAALLAAQPATCPADDNYDAHVCRALNAKAANDSAAAAEAFERAAATGKTSFDRDRALAAAGNLWIAANQPGKAALDLDRALAGTDLKAEQRGEALLDRARAAEAQNDLRTARSRVDDASASIGDDPFLWYFSAALAIREGDRAKAQSSINRALSLAPNDPVILFEAGHVAQFAGNASEARRYWTQAQRLDAKGAIGKMAGEALTMLPPAEGPIVAPQGR</sequence>
<evidence type="ECO:0000313" key="3">
    <source>
        <dbReference type="EMBL" id="QIK78543.1"/>
    </source>
</evidence>
<keyword evidence="2" id="KW-0732">Signal</keyword>
<keyword evidence="4" id="KW-1185">Reference proteome</keyword>
<feature type="repeat" description="TPR" evidence="1">
    <location>
        <begin position="132"/>
        <end position="165"/>
    </location>
</feature>
<dbReference type="RefSeq" id="WP_166410936.1">
    <property type="nucleotide sequence ID" value="NZ_CP049869.1"/>
</dbReference>
<accession>A0A6G7YP75</accession>
<evidence type="ECO:0000256" key="1">
    <source>
        <dbReference type="PROSITE-ProRule" id="PRU00339"/>
    </source>
</evidence>
<dbReference type="AlphaFoldDB" id="A0A6G7YP75"/>
<proteinExistence type="predicted"/>
<dbReference type="SUPFAM" id="SSF48452">
    <property type="entry name" value="TPR-like"/>
    <property type="match status" value="1"/>
</dbReference>
<dbReference type="InterPro" id="IPR011990">
    <property type="entry name" value="TPR-like_helical_dom_sf"/>
</dbReference>
<dbReference type="EMBL" id="CP049869">
    <property type="protein sequence ID" value="QIK78543.1"/>
    <property type="molecule type" value="Genomic_DNA"/>
</dbReference>
<evidence type="ECO:0000256" key="2">
    <source>
        <dbReference type="SAM" id="SignalP"/>
    </source>
</evidence>
<name>A0A6G7YP75_9SPHN</name>
<feature type="signal peptide" evidence="2">
    <location>
        <begin position="1"/>
        <end position="19"/>
    </location>
</feature>
<dbReference type="Proteomes" id="UP000503222">
    <property type="component" value="Chromosome"/>
</dbReference>